<dbReference type="AlphaFoldDB" id="A0A9P3UKE7"/>
<comment type="caution">
    <text evidence="1">The sequence shown here is derived from an EMBL/GenBank/DDBJ whole genome shotgun (WGS) entry which is preliminary data.</text>
</comment>
<organism evidence="1 2">
    <name type="scientific">Lyophyllum shimeji</name>
    <name type="common">Hon-shimeji</name>
    <name type="synonym">Tricholoma shimeji</name>
    <dbReference type="NCBI Taxonomy" id="47721"/>
    <lineage>
        <taxon>Eukaryota</taxon>
        <taxon>Fungi</taxon>
        <taxon>Dikarya</taxon>
        <taxon>Basidiomycota</taxon>
        <taxon>Agaricomycotina</taxon>
        <taxon>Agaricomycetes</taxon>
        <taxon>Agaricomycetidae</taxon>
        <taxon>Agaricales</taxon>
        <taxon>Tricholomatineae</taxon>
        <taxon>Lyophyllaceae</taxon>
        <taxon>Lyophyllum</taxon>
    </lineage>
</organism>
<reference evidence="1" key="1">
    <citation type="submission" date="2022-07" db="EMBL/GenBank/DDBJ databases">
        <title>The genome of Lyophyllum shimeji provides insight into the initial evolution of ectomycorrhizal fungal genome.</title>
        <authorList>
            <person name="Kobayashi Y."/>
            <person name="Shibata T."/>
            <person name="Hirakawa H."/>
            <person name="Shigenobu S."/>
            <person name="Nishiyama T."/>
            <person name="Yamada A."/>
            <person name="Hasebe M."/>
            <person name="Kawaguchi M."/>
        </authorList>
    </citation>
    <scope>NUCLEOTIDE SEQUENCE</scope>
    <source>
        <strain evidence="1">AT787</strain>
    </source>
</reference>
<sequence length="133" mass="13641">MLLSIVSSIVDRLEPLPAAPESRGSGVSFAMSFVSVGGVLDVAFTLGGSTPRRHPSMPTTTSSDGLVTPPGYNFNADMRWLCPSLVAACPSGSDLVVDVVIRGSGSDPLAAFLATDELADSIPLRPPDGPPTS</sequence>
<dbReference type="EMBL" id="BRPK01000001">
    <property type="protein sequence ID" value="GLB34316.1"/>
    <property type="molecule type" value="Genomic_DNA"/>
</dbReference>
<protein>
    <submittedName>
        <fullName evidence="1">Uncharacterized protein</fullName>
    </submittedName>
</protein>
<gene>
    <name evidence="1" type="ORF">LshimejAT787_0112000</name>
</gene>
<evidence type="ECO:0000313" key="1">
    <source>
        <dbReference type="EMBL" id="GLB34316.1"/>
    </source>
</evidence>
<accession>A0A9P3UKE7</accession>
<keyword evidence="2" id="KW-1185">Reference proteome</keyword>
<evidence type="ECO:0000313" key="2">
    <source>
        <dbReference type="Proteomes" id="UP001063166"/>
    </source>
</evidence>
<proteinExistence type="predicted"/>
<dbReference type="Proteomes" id="UP001063166">
    <property type="component" value="Unassembled WGS sequence"/>
</dbReference>
<name>A0A9P3UKE7_LYOSH</name>